<feature type="transmembrane region" description="Helical" evidence="7">
    <location>
        <begin position="270"/>
        <end position="293"/>
    </location>
</feature>
<dbReference type="InterPro" id="IPR018383">
    <property type="entry name" value="UPF0324_pro"/>
</dbReference>
<gene>
    <name evidence="8" type="ORF">IFJ97_05450</name>
</gene>
<sequence length="374" mass="39923">MLLTVIGVRVMGQNAGGYLLAFVAIFIVATLSFVIANQNTINAYGLSYAAWALLLGLLVSNTIGTPGWLKPAVRTEMYIKAGLVLLGAEILFGKILSIGVPGLMVAWLVTPTVIIFMWLYGTRVLKIVSKPLVMIIAAATSVCGVSAAIAVAAASRAKKEELTLAVGMTLIFTVLMMVFMPMFIAWVDMDPVLGGAWMGGTIDSTGAVVAAGAFLGPRAEAVAAVVKMIQNILIGAVGFLVALFWITSVERDPDAPRPGLMQIWVRFPKFIVGFVAASFLFSFVLAPLFASLFDGDGLKLVESSVLKAMTNPLRGWFFCLAFVSIGLESNFADMAKHLEGGKTLLLYVVGQSFNLILTLLVAWLAFSVLFPNVI</sequence>
<keyword evidence="5 7" id="KW-1133">Transmembrane helix</keyword>
<feature type="transmembrane region" description="Helical" evidence="7">
    <location>
        <begin position="48"/>
        <end position="69"/>
    </location>
</feature>
<evidence type="ECO:0000256" key="3">
    <source>
        <dbReference type="ARBA" id="ARBA00022475"/>
    </source>
</evidence>
<evidence type="ECO:0000256" key="6">
    <source>
        <dbReference type="ARBA" id="ARBA00023136"/>
    </source>
</evidence>
<feature type="transmembrane region" description="Helical" evidence="7">
    <location>
        <begin position="165"/>
        <end position="187"/>
    </location>
</feature>
<keyword evidence="6 7" id="KW-0472">Membrane</keyword>
<dbReference type="Pfam" id="PF03601">
    <property type="entry name" value="Cons_hypoth698"/>
    <property type="match status" value="1"/>
</dbReference>
<evidence type="ECO:0000313" key="9">
    <source>
        <dbReference type="Proteomes" id="UP000598633"/>
    </source>
</evidence>
<dbReference type="AlphaFoldDB" id="A0A8J6Y724"/>
<feature type="transmembrane region" description="Helical" evidence="7">
    <location>
        <begin position="132"/>
        <end position="153"/>
    </location>
</feature>
<name>A0A8J6Y724_9BACT</name>
<accession>A0A8J6Y724</accession>
<feature type="transmembrane region" description="Helical" evidence="7">
    <location>
        <begin position="344"/>
        <end position="366"/>
    </location>
</feature>
<feature type="transmembrane region" description="Helical" evidence="7">
    <location>
        <begin position="104"/>
        <end position="120"/>
    </location>
</feature>
<keyword evidence="4 7" id="KW-0812">Transmembrane</keyword>
<reference evidence="8 9" key="1">
    <citation type="submission" date="2020-08" db="EMBL/GenBank/DDBJ databases">
        <title>Acidobacteriota in marine sediments use diverse sulfur dissimilation pathways.</title>
        <authorList>
            <person name="Wasmund K."/>
        </authorList>
    </citation>
    <scope>NUCLEOTIDE SEQUENCE [LARGE SCALE GENOMIC DNA]</scope>
    <source>
        <strain evidence="8">MAG AM3-A</strain>
    </source>
</reference>
<dbReference type="PANTHER" id="PTHR30106">
    <property type="entry name" value="INNER MEMBRANE PROTEIN YEIH-RELATED"/>
    <property type="match status" value="1"/>
</dbReference>
<comment type="caution">
    <text evidence="8">The sequence shown here is derived from an EMBL/GenBank/DDBJ whole genome shotgun (WGS) entry which is preliminary data.</text>
</comment>
<evidence type="ECO:0000313" key="8">
    <source>
        <dbReference type="EMBL" id="MBD3870789.1"/>
    </source>
</evidence>
<proteinExistence type="inferred from homology"/>
<protein>
    <submittedName>
        <fullName evidence="8">Putative sulfate exporter family transporter</fullName>
    </submittedName>
</protein>
<feature type="transmembrane region" description="Helical" evidence="7">
    <location>
        <begin position="18"/>
        <end position="36"/>
    </location>
</feature>
<evidence type="ECO:0000256" key="1">
    <source>
        <dbReference type="ARBA" id="ARBA00004651"/>
    </source>
</evidence>
<dbReference type="PANTHER" id="PTHR30106:SF1">
    <property type="entry name" value="UPF0324 MEMBRANE PROTEIN FN0533"/>
    <property type="match status" value="1"/>
</dbReference>
<organism evidence="8 9">
    <name type="scientific">Candidatus Sulfomarinibacter kjeldsenii</name>
    <dbReference type="NCBI Taxonomy" id="2885994"/>
    <lineage>
        <taxon>Bacteria</taxon>
        <taxon>Pseudomonadati</taxon>
        <taxon>Acidobacteriota</taxon>
        <taxon>Thermoanaerobaculia</taxon>
        <taxon>Thermoanaerobaculales</taxon>
        <taxon>Candidatus Sulfomarinibacteraceae</taxon>
        <taxon>Candidatus Sulfomarinibacter</taxon>
    </lineage>
</organism>
<keyword evidence="3" id="KW-1003">Cell membrane</keyword>
<feature type="transmembrane region" description="Helical" evidence="7">
    <location>
        <begin position="194"/>
        <end position="216"/>
    </location>
</feature>
<dbReference type="Proteomes" id="UP000598633">
    <property type="component" value="Unassembled WGS sequence"/>
</dbReference>
<evidence type="ECO:0000256" key="4">
    <source>
        <dbReference type="ARBA" id="ARBA00022692"/>
    </source>
</evidence>
<comment type="similarity">
    <text evidence="2">Belongs to the UPF0324 family.</text>
</comment>
<evidence type="ECO:0000256" key="2">
    <source>
        <dbReference type="ARBA" id="ARBA00007977"/>
    </source>
</evidence>
<evidence type="ECO:0000256" key="7">
    <source>
        <dbReference type="SAM" id="Phobius"/>
    </source>
</evidence>
<feature type="transmembrane region" description="Helical" evidence="7">
    <location>
        <begin position="228"/>
        <end position="249"/>
    </location>
</feature>
<feature type="transmembrane region" description="Helical" evidence="7">
    <location>
        <begin position="313"/>
        <end position="332"/>
    </location>
</feature>
<dbReference type="EMBL" id="JACXWA010000088">
    <property type="protein sequence ID" value="MBD3870789.1"/>
    <property type="molecule type" value="Genomic_DNA"/>
</dbReference>
<dbReference type="GO" id="GO:0005886">
    <property type="term" value="C:plasma membrane"/>
    <property type="evidence" value="ECO:0007669"/>
    <property type="project" value="UniProtKB-SubCell"/>
</dbReference>
<comment type="subcellular location">
    <subcellularLocation>
        <location evidence="1">Cell membrane</location>
        <topology evidence="1">Multi-pass membrane protein</topology>
    </subcellularLocation>
</comment>
<evidence type="ECO:0000256" key="5">
    <source>
        <dbReference type="ARBA" id="ARBA00022989"/>
    </source>
</evidence>